<protein>
    <recommendedName>
        <fullName evidence="3">AlgX/AlgJ SGNH hydrolase-like domain-containing protein</fullName>
    </recommendedName>
</protein>
<organism evidence="1 2">
    <name type="scientific">Adlercreutzia rubneri</name>
    <dbReference type="NCBI Taxonomy" id="2916441"/>
    <lineage>
        <taxon>Bacteria</taxon>
        <taxon>Bacillati</taxon>
        <taxon>Actinomycetota</taxon>
        <taxon>Coriobacteriia</taxon>
        <taxon>Eggerthellales</taxon>
        <taxon>Eggerthellaceae</taxon>
        <taxon>Adlercreutzia</taxon>
    </lineage>
</organism>
<proteinExistence type="predicted"/>
<dbReference type="EMBL" id="WPOO01000013">
    <property type="protein sequence ID" value="MVN59208.1"/>
    <property type="molecule type" value="Genomic_DNA"/>
</dbReference>
<comment type="caution">
    <text evidence="1">The sequence shown here is derived from an EMBL/GenBank/DDBJ whole genome shotgun (WGS) entry which is preliminary data.</text>
</comment>
<dbReference type="RefSeq" id="WP_157012753.1">
    <property type="nucleotide sequence ID" value="NZ_WPOO01000013.1"/>
</dbReference>
<gene>
    <name evidence="1" type="ORF">GO707_08230</name>
</gene>
<keyword evidence="2" id="KW-1185">Reference proteome</keyword>
<evidence type="ECO:0000313" key="1">
    <source>
        <dbReference type="EMBL" id="MVN59208.1"/>
    </source>
</evidence>
<sequence length="382" mass="41870">MDEAAYLSGGTAKADVRGNLSLSGFGSKALQEAVETAAGNHIPMKGSALIANATLQRSAISLSNELFGWDCYPTYYGSSYIYCPALKALGQIPSLSTASLQDYNHFCDSIESYSQNNPNQSITIFLVDMSSTSASNPAMQYVQAKATTSDVSSYMKSRLSGCQNVRIIDNSYVDPIVYYDDFFKSDHHWNARGAFKASKLLLSRPMPSSTFEEISYRTIDGPPYSGAFARSSLCLIEDTPFDFADPFESIVFDSNGETLSGEEHPAYYEANWLNRHFQFYDLYYNFASSISNTAKPGDGNAVIICDSFGGALLRPVATSYDRVSVTTALHASTTTEDRLTELCGGSSSDPDVYFIAHPANYISFNSRNPYFFETENEGEDAS</sequence>
<dbReference type="Proteomes" id="UP000488839">
    <property type="component" value="Unassembled WGS sequence"/>
</dbReference>
<accession>A0A7K1T6E5</accession>
<evidence type="ECO:0008006" key="3">
    <source>
        <dbReference type="Google" id="ProtNLM"/>
    </source>
</evidence>
<reference evidence="1 2" key="1">
    <citation type="submission" date="2019-11" db="EMBL/GenBank/DDBJ databases">
        <title>Whole genome shotgun sequencing (WGS) data from Adlercreutzia equolifaciens ResAG-91, Eggerthella lenta MRI-F36, MRI-F37, MRI-F40, ResAG-49, ResAG-88, ResAG-121, ResAG-145, and Gordonibacter sp. ResAG-5, ResAG-26, ResAG-43, ResAG-50, ResAG-59.</title>
        <authorList>
            <person name="Stoll D.A."/>
            <person name="Danylec N."/>
            <person name="Franz C.M.A.P."/>
            <person name="Huch M."/>
        </authorList>
    </citation>
    <scope>NUCLEOTIDE SEQUENCE [LARGE SCALE GENOMIC DNA]</scope>
    <source>
        <strain evidence="1 2">ResAG-91</strain>
    </source>
</reference>
<dbReference type="AlphaFoldDB" id="A0A7K1T6E5"/>
<name>A0A7K1T6E5_9ACTN</name>
<evidence type="ECO:0000313" key="2">
    <source>
        <dbReference type="Proteomes" id="UP000488839"/>
    </source>
</evidence>